<organism evidence="2 3">
    <name type="scientific">Elysia marginata</name>
    <dbReference type="NCBI Taxonomy" id="1093978"/>
    <lineage>
        <taxon>Eukaryota</taxon>
        <taxon>Metazoa</taxon>
        <taxon>Spiralia</taxon>
        <taxon>Lophotrochozoa</taxon>
        <taxon>Mollusca</taxon>
        <taxon>Gastropoda</taxon>
        <taxon>Heterobranchia</taxon>
        <taxon>Euthyneura</taxon>
        <taxon>Panpulmonata</taxon>
        <taxon>Sacoglossa</taxon>
        <taxon>Placobranchoidea</taxon>
        <taxon>Plakobranchidae</taxon>
        <taxon>Elysia</taxon>
    </lineage>
</organism>
<dbReference type="PANTHER" id="PTHR47027:SF25">
    <property type="entry name" value="REVERSE TRANSCRIPTASE DOMAIN-CONTAINING PROTEIN"/>
    <property type="match status" value="1"/>
</dbReference>
<sequence length="250" mass="29577">MEVSNRFYALETLGDVEDIEDYWNKIKEVWKEAGKRVKTNNNRQVTVEDEELENVDGFTYLGGTINKEGGVEEDIKKRIQKARQAFLGLKKIWSTKIIKERKKIKIFNSNVRAVLFFGAKTWRTNKTTIQKLQSFGNRCMRSISIHWQEIISNIDLWERTQQQPMEVKISRRKWRWIGHTLRKSRQCITRHNLAWNPQGCRVRGRPRMTWRRDTEAEMASAEKTWKEPKEIPQTRMVSRTFVGGLCFPGS</sequence>
<reference evidence="2 3" key="1">
    <citation type="journal article" date="2021" name="Elife">
        <title>Chloroplast acquisition without the gene transfer in kleptoplastic sea slugs, Plakobranchus ocellatus.</title>
        <authorList>
            <person name="Maeda T."/>
            <person name="Takahashi S."/>
            <person name="Yoshida T."/>
            <person name="Shimamura S."/>
            <person name="Takaki Y."/>
            <person name="Nagai Y."/>
            <person name="Toyoda A."/>
            <person name="Suzuki Y."/>
            <person name="Arimoto A."/>
            <person name="Ishii H."/>
            <person name="Satoh N."/>
            <person name="Nishiyama T."/>
            <person name="Hasebe M."/>
            <person name="Maruyama T."/>
            <person name="Minagawa J."/>
            <person name="Obokata J."/>
            <person name="Shigenobu S."/>
        </authorList>
    </citation>
    <scope>NUCLEOTIDE SEQUENCE [LARGE SCALE GENOMIC DNA]</scope>
</reference>
<dbReference type="Proteomes" id="UP000762676">
    <property type="component" value="Unassembled WGS sequence"/>
</dbReference>
<protein>
    <recommendedName>
        <fullName evidence="1">DUF6451 domain-containing protein</fullName>
    </recommendedName>
</protein>
<feature type="domain" description="DUF6451" evidence="1">
    <location>
        <begin position="85"/>
        <end position="116"/>
    </location>
</feature>
<evidence type="ECO:0000259" key="1">
    <source>
        <dbReference type="Pfam" id="PF20049"/>
    </source>
</evidence>
<evidence type="ECO:0000313" key="2">
    <source>
        <dbReference type="EMBL" id="GFS04438.1"/>
    </source>
</evidence>
<dbReference type="AlphaFoldDB" id="A0AAV4I1W5"/>
<accession>A0AAV4I1W5</accession>
<name>A0AAV4I1W5_9GAST</name>
<evidence type="ECO:0000313" key="3">
    <source>
        <dbReference type="Proteomes" id="UP000762676"/>
    </source>
</evidence>
<dbReference type="Pfam" id="PF20049">
    <property type="entry name" value="DUF6451"/>
    <property type="match status" value="1"/>
</dbReference>
<proteinExistence type="predicted"/>
<comment type="caution">
    <text evidence="2">The sequence shown here is derived from an EMBL/GenBank/DDBJ whole genome shotgun (WGS) entry which is preliminary data.</text>
</comment>
<dbReference type="InterPro" id="IPR045609">
    <property type="entry name" value="DUF6451"/>
</dbReference>
<keyword evidence="3" id="KW-1185">Reference proteome</keyword>
<dbReference type="PANTHER" id="PTHR47027">
    <property type="entry name" value="REVERSE TRANSCRIPTASE DOMAIN-CONTAINING PROTEIN"/>
    <property type="match status" value="1"/>
</dbReference>
<gene>
    <name evidence="2" type="ORF">ElyMa_004656500</name>
</gene>
<dbReference type="EMBL" id="BMAT01009340">
    <property type="protein sequence ID" value="GFS04438.1"/>
    <property type="molecule type" value="Genomic_DNA"/>
</dbReference>